<dbReference type="EMBL" id="JAPEVG010000989">
    <property type="protein sequence ID" value="KAJ8454350.1"/>
    <property type="molecule type" value="Genomic_DNA"/>
</dbReference>
<feature type="region of interest" description="Disordered" evidence="1">
    <location>
        <begin position="1"/>
        <end position="87"/>
    </location>
</feature>
<evidence type="ECO:0000256" key="1">
    <source>
        <dbReference type="SAM" id="MobiDB-lite"/>
    </source>
</evidence>
<organism evidence="2 3">
    <name type="scientific">Trametes cubensis</name>
    <dbReference type="NCBI Taxonomy" id="1111947"/>
    <lineage>
        <taxon>Eukaryota</taxon>
        <taxon>Fungi</taxon>
        <taxon>Dikarya</taxon>
        <taxon>Basidiomycota</taxon>
        <taxon>Agaricomycotina</taxon>
        <taxon>Agaricomycetes</taxon>
        <taxon>Polyporales</taxon>
        <taxon>Polyporaceae</taxon>
        <taxon>Trametes</taxon>
    </lineage>
</organism>
<keyword evidence="3" id="KW-1185">Reference proteome</keyword>
<proteinExistence type="predicted"/>
<protein>
    <submittedName>
        <fullName evidence="2">Uncharacterized protein</fullName>
    </submittedName>
</protein>
<gene>
    <name evidence="2" type="ORF">ONZ51_g13074</name>
</gene>
<accession>A0AAD7TG12</accession>
<comment type="caution">
    <text evidence="2">The sequence shown here is derived from an EMBL/GenBank/DDBJ whole genome shotgun (WGS) entry which is preliminary data.</text>
</comment>
<reference evidence="2" key="1">
    <citation type="submission" date="2022-11" db="EMBL/GenBank/DDBJ databases">
        <title>Genome Sequence of Cubamyces cubensis.</title>
        <authorList>
            <person name="Buettner E."/>
        </authorList>
    </citation>
    <scope>NUCLEOTIDE SEQUENCE</scope>
    <source>
        <strain evidence="2">MPL-01</strain>
    </source>
</reference>
<name>A0AAD7TG12_9APHY</name>
<feature type="compositionally biased region" description="Basic and acidic residues" evidence="1">
    <location>
        <begin position="54"/>
        <end position="65"/>
    </location>
</feature>
<sequence>MLSSISSFLPSALQIGNDKSPPSPTEQQRQLTASPTKDPDMTGDGSNVKKKKERTNESDFVERAAIHLSQSSDVSSPVHGGTSAGIPSTGHGIVSWLGHRIIRNGLGDPATLYPIRRM</sequence>
<dbReference type="Proteomes" id="UP001215151">
    <property type="component" value="Unassembled WGS sequence"/>
</dbReference>
<feature type="compositionally biased region" description="Polar residues" evidence="1">
    <location>
        <begin position="25"/>
        <end position="35"/>
    </location>
</feature>
<evidence type="ECO:0000313" key="3">
    <source>
        <dbReference type="Proteomes" id="UP001215151"/>
    </source>
</evidence>
<dbReference type="AlphaFoldDB" id="A0AAD7TG12"/>
<evidence type="ECO:0000313" key="2">
    <source>
        <dbReference type="EMBL" id="KAJ8454350.1"/>
    </source>
</evidence>